<accession>A0A9W6Y8K7</accession>
<comment type="caution">
    <text evidence="2">The sequence shown here is derived from an EMBL/GenBank/DDBJ whole genome shotgun (WGS) entry which is preliminary data.</text>
</comment>
<dbReference type="AlphaFoldDB" id="A0A9W6Y8K7"/>
<feature type="compositionally biased region" description="Basic and acidic residues" evidence="1">
    <location>
        <begin position="111"/>
        <end position="123"/>
    </location>
</feature>
<feature type="region of interest" description="Disordered" evidence="1">
    <location>
        <begin position="108"/>
        <end position="159"/>
    </location>
</feature>
<dbReference type="EMBL" id="BSXT01005040">
    <property type="protein sequence ID" value="GMF59451.1"/>
    <property type="molecule type" value="Genomic_DNA"/>
</dbReference>
<organism evidence="2 3">
    <name type="scientific">Phytophthora fragariaefolia</name>
    <dbReference type="NCBI Taxonomy" id="1490495"/>
    <lineage>
        <taxon>Eukaryota</taxon>
        <taxon>Sar</taxon>
        <taxon>Stramenopiles</taxon>
        <taxon>Oomycota</taxon>
        <taxon>Peronosporomycetes</taxon>
        <taxon>Peronosporales</taxon>
        <taxon>Peronosporaceae</taxon>
        <taxon>Phytophthora</taxon>
    </lineage>
</organism>
<proteinExistence type="predicted"/>
<protein>
    <submittedName>
        <fullName evidence="2">Unnamed protein product</fullName>
    </submittedName>
</protein>
<keyword evidence="3" id="KW-1185">Reference proteome</keyword>
<feature type="compositionally biased region" description="Polar residues" evidence="1">
    <location>
        <begin position="12"/>
        <end position="23"/>
    </location>
</feature>
<evidence type="ECO:0000256" key="1">
    <source>
        <dbReference type="SAM" id="MobiDB-lite"/>
    </source>
</evidence>
<feature type="compositionally biased region" description="Pro residues" evidence="1">
    <location>
        <begin position="30"/>
        <end position="47"/>
    </location>
</feature>
<dbReference type="OrthoDB" id="116220at2759"/>
<evidence type="ECO:0000313" key="2">
    <source>
        <dbReference type="EMBL" id="GMF59451.1"/>
    </source>
</evidence>
<feature type="region of interest" description="Disordered" evidence="1">
    <location>
        <begin position="1"/>
        <end position="71"/>
    </location>
</feature>
<reference evidence="2" key="1">
    <citation type="submission" date="2023-04" db="EMBL/GenBank/DDBJ databases">
        <title>Phytophthora fragariaefolia NBRC 109709.</title>
        <authorList>
            <person name="Ichikawa N."/>
            <person name="Sato H."/>
            <person name="Tonouchi N."/>
        </authorList>
    </citation>
    <scope>NUCLEOTIDE SEQUENCE</scope>
    <source>
        <strain evidence="2">NBRC 109709</strain>
    </source>
</reference>
<sequence length="251" mass="27110">MEGGTSRGYTIAHSSAMEQNARSGTRRPRPAPSPPPRVFPPLPPLSPPGADESQLSKTPPPAGAWSERLGGKSADVVRADAAAYNVEKEPPPAVATVVSRCYQQLGPRHFALKESPREEKEENSGDESVWRPAPNGDNAAQAGEGGPFPALARKSAPPPIVGQSVTHFGRTIWSVTPEELSALEEEMIATKMQSIDAARKLSYAEASRRNLPLFADNQAAQKKEAVDVEQPRRTFKRYYGLPIFTSAGHHD</sequence>
<name>A0A9W6Y8K7_9STRA</name>
<gene>
    <name evidence="2" type="ORF">Pfra01_002567800</name>
</gene>
<dbReference type="Proteomes" id="UP001165121">
    <property type="component" value="Unassembled WGS sequence"/>
</dbReference>
<evidence type="ECO:0000313" key="3">
    <source>
        <dbReference type="Proteomes" id="UP001165121"/>
    </source>
</evidence>